<reference evidence="3" key="1">
    <citation type="journal article" date="2019" name="Int. J. Syst. Evol. Microbiol.">
        <title>The Global Catalogue of Microorganisms (GCM) 10K type strain sequencing project: providing services to taxonomists for standard genome sequencing and annotation.</title>
        <authorList>
            <consortium name="The Broad Institute Genomics Platform"/>
            <consortium name="The Broad Institute Genome Sequencing Center for Infectious Disease"/>
            <person name="Wu L."/>
            <person name="Ma J."/>
        </authorList>
    </citation>
    <scope>NUCLEOTIDE SEQUENCE [LARGE SCALE GENOMIC DNA]</scope>
    <source>
        <strain evidence="3">KCTC 52039</strain>
    </source>
</reference>
<evidence type="ECO:0000313" key="2">
    <source>
        <dbReference type="EMBL" id="MFC3182491.1"/>
    </source>
</evidence>
<keyword evidence="3" id="KW-1185">Reference proteome</keyword>
<name>A0ABV7J115_9RHOB</name>
<proteinExistence type="predicted"/>
<evidence type="ECO:0000313" key="3">
    <source>
        <dbReference type="Proteomes" id="UP001595547"/>
    </source>
</evidence>
<dbReference type="Proteomes" id="UP001595547">
    <property type="component" value="Unassembled WGS sequence"/>
</dbReference>
<dbReference type="EMBL" id="JBHRTO010000002">
    <property type="protein sequence ID" value="MFC3182491.1"/>
    <property type="molecule type" value="Genomic_DNA"/>
</dbReference>
<feature type="signal peptide" evidence="1">
    <location>
        <begin position="1"/>
        <end position="16"/>
    </location>
</feature>
<evidence type="ECO:0000256" key="1">
    <source>
        <dbReference type="SAM" id="SignalP"/>
    </source>
</evidence>
<dbReference type="RefSeq" id="WP_380074156.1">
    <property type="nucleotide sequence ID" value="NZ_JBHRTO010000002.1"/>
</dbReference>
<protein>
    <submittedName>
        <fullName evidence="2">Uncharacterized protein</fullName>
    </submittedName>
</protein>
<sequence>MRYILPLLLLATPGFAADLATGDAIRAALVGNTVTGSMSASGGYAEFYAPDGSIRAADYTGAWAVKGNKMCFTYGQDPEVCWSVAINGSQVTWMSEAGEEGHGKIKPGNPGGW</sequence>
<accession>A0ABV7J115</accession>
<feature type="chain" id="PRO_5046359032" evidence="1">
    <location>
        <begin position="17"/>
        <end position="113"/>
    </location>
</feature>
<comment type="caution">
    <text evidence="2">The sequence shown here is derived from an EMBL/GenBank/DDBJ whole genome shotgun (WGS) entry which is preliminary data.</text>
</comment>
<organism evidence="2 3">
    <name type="scientific">Cypionkella sinensis</name>
    <dbReference type="NCBI Taxonomy" id="1756043"/>
    <lineage>
        <taxon>Bacteria</taxon>
        <taxon>Pseudomonadati</taxon>
        <taxon>Pseudomonadota</taxon>
        <taxon>Alphaproteobacteria</taxon>
        <taxon>Rhodobacterales</taxon>
        <taxon>Paracoccaceae</taxon>
        <taxon>Cypionkella</taxon>
    </lineage>
</organism>
<keyword evidence="1" id="KW-0732">Signal</keyword>
<gene>
    <name evidence="2" type="ORF">ACFOGH_15950</name>
</gene>